<feature type="compositionally biased region" description="Polar residues" evidence="1">
    <location>
        <begin position="7"/>
        <end position="23"/>
    </location>
</feature>
<comment type="caution">
    <text evidence="3">The sequence shown here is derived from an EMBL/GenBank/DDBJ whole genome shotgun (WGS) entry which is preliminary data.</text>
</comment>
<dbReference type="EMBL" id="VKKY01000002">
    <property type="protein sequence ID" value="KAA3438747.1"/>
    <property type="molecule type" value="Genomic_DNA"/>
</dbReference>
<dbReference type="OrthoDB" id="894429at2"/>
<dbReference type="InterPro" id="IPR025295">
    <property type="entry name" value="eCIS_core_dom"/>
</dbReference>
<feature type="domain" description="eCIS core" evidence="2">
    <location>
        <begin position="1593"/>
        <end position="1667"/>
    </location>
</feature>
<dbReference type="RefSeq" id="WP_149091803.1">
    <property type="nucleotide sequence ID" value="NZ_VKKY01000002.1"/>
</dbReference>
<organism evidence="3 4">
    <name type="scientific">Rufibacter hautae</name>
    <dbReference type="NCBI Taxonomy" id="2595005"/>
    <lineage>
        <taxon>Bacteria</taxon>
        <taxon>Pseudomonadati</taxon>
        <taxon>Bacteroidota</taxon>
        <taxon>Cytophagia</taxon>
        <taxon>Cytophagales</taxon>
        <taxon>Hymenobacteraceae</taxon>
        <taxon>Rufibacter</taxon>
    </lineage>
</organism>
<dbReference type="Pfam" id="PF13699">
    <property type="entry name" value="eCIS_core"/>
    <property type="match status" value="2"/>
</dbReference>
<feature type="compositionally biased region" description="Basic and acidic residues" evidence="1">
    <location>
        <begin position="1579"/>
        <end position="1590"/>
    </location>
</feature>
<feature type="region of interest" description="Disordered" evidence="1">
    <location>
        <begin position="1"/>
        <end position="172"/>
    </location>
</feature>
<protein>
    <submittedName>
        <fullName evidence="3">DUF4157 domain-containing protein</fullName>
    </submittedName>
</protein>
<feature type="compositionally biased region" description="Pro residues" evidence="1">
    <location>
        <begin position="1353"/>
        <end position="1364"/>
    </location>
</feature>
<accession>A0A5B6TE52</accession>
<proteinExistence type="predicted"/>
<evidence type="ECO:0000313" key="4">
    <source>
        <dbReference type="Proteomes" id="UP000324133"/>
    </source>
</evidence>
<name>A0A5B6TE52_9BACT</name>
<feature type="region of interest" description="Disordered" evidence="1">
    <location>
        <begin position="1423"/>
        <end position="1444"/>
    </location>
</feature>
<reference evidence="3 4" key="1">
    <citation type="submission" date="2019-07" db="EMBL/GenBank/DDBJ databases">
        <title>Rufibacter sp. nov., isolated from lake sediment.</title>
        <authorList>
            <person name="Qu J.-H."/>
        </authorList>
    </citation>
    <scope>NUCLEOTIDE SEQUENCE [LARGE SCALE GENOMIC DNA]</scope>
    <source>
        <strain evidence="3 4">NBS58-1</strain>
    </source>
</reference>
<dbReference type="Proteomes" id="UP000324133">
    <property type="component" value="Unassembled WGS sequence"/>
</dbReference>
<evidence type="ECO:0000259" key="2">
    <source>
        <dbReference type="Pfam" id="PF13699"/>
    </source>
</evidence>
<feature type="domain" description="eCIS core" evidence="2">
    <location>
        <begin position="144"/>
        <end position="221"/>
    </location>
</feature>
<evidence type="ECO:0000256" key="1">
    <source>
        <dbReference type="SAM" id="MobiDB-lite"/>
    </source>
</evidence>
<keyword evidence="4" id="KW-1185">Reference proteome</keyword>
<feature type="region of interest" description="Disordered" evidence="1">
    <location>
        <begin position="1457"/>
        <end position="1590"/>
    </location>
</feature>
<sequence length="1669" mass="184066">MVKTGSEKSSSAAVLQRSQQSPFFSKRGEDSFFASSGVQRSIEIGPPGDRYEQEADAMADKVLQQTPAAPAERQDQEKLQSKPLAQDISPVSRHQNPEEESTSLAEDGPPEISRKENATSTGETAPASPALEGQLNGSKGAGTPLPSKTRQEMEEGFGTDFSGVRTHTGPQAEQMSQDLGAQAFTHGQDIYFNSGKYSPETQAGKHLLAHELTHTVQQTGGGNVQKKGIVQRKDAVSEKKKFKEVPGKEIEENKAKDGSYLKKTRPLQFHINKLKLNKYLIIKEETAWLNQIKKPYNLPKGGERKTNQGNIWKSNVREGVREKLKEVGELKDSDIADTSKLYKFSRKKGKSKASGKGIIGTFTQIVNEVLVPFWDYQGTPKEFQIEHMIDYQVLGGDADCIQNLILLEREKNRKVGEKVFKSINTHLDDLIKHYNATYLNTGLPNSGKEVRKNYPDSIFVHGLNCESADLDIKDYYYYTELKNPKDDYNPYTKELIEIKEACIPENHFLLKTSDRKAGYIIPYTANDFKVGAFYLTVDYTDTVKSITFHNKLSDKKNAVGMEKKLKKKTLPINKEKKDVYVIQDSGEKQAIAPLLKGLFLKKASPIVINENDILFNGLDVSVKGKIDPTLSVLKGVDISFSLENEVFTVKADVPLNIISKYIPAPFKIDYSTISIEVSSEDGLSVAGGLGFRIGNLGQGDIFAKVGKTLGFEGTFSFDSRWFSKADISIAYDEDKWSIGGNLELKPDTITGLKSGKLTVGYKDKVFSAAGGAELTVPGVKTVTLAAEFKNPEDFKFLAEVTLSTLPGLKSGKVVVTLKAKEGEDLKLGVKGQAEPDLPNVPDLAASIEICYEDGIFDASATVKYKKGRFDGTIQVGVTNKTLNDKGEPKGEPDKTGKVTVFGYGELSVEVLKGIKGDLCVRLTPDKQVMVKGEATASNKKIFGEGYHPPAKELFPFPKLTIPLVGIPGLSISAFITGGVFFKFDWDPLVLKELKVGFPETNIKELEKVKLEIKGCLGSMANAELYMAITAGLEARVAIAKLTGELGGQAGLGLKAEAGGEIKADWSMDKGLQLKEVRAFMAVTPKAIFRLTGAVSVDLDLWVAKVNLYYHQWVLAEKELGMGNLGLKVDFPIKFDENNSLVLPKIEEMNMQKPDFKGDQGKEILDSAINGDAKKKLEEKKAQIRETIKSDLRNPETQKELTPTQYTNKMKQKYAKSPELQQFVVKTIEEESRTLEYEQFEKQKTIIRGYEGTLESKLSFLNVFTMWHQYVTQADVDAFKAELTKQDQEKKAQASLMDPAPATNAPFIGPPVAPTSTPVNKKAKNLQRKEAPRDEEPAEMPQARFMPVFKKPGPNQPPALYPPETEPAGGGERGNPSFFSPAEETSAPGEALSEEGAHESGYEYPESFLEEAYPGASSYLYNSPYGFQGATAAGNSPSLHHPLAPSFISNDMRVYSRRAKPHIKDQQPFFGGKEKASDTAHPFLTKSGVQRKKDTVRKAGEEEQKTQKPPEGEKKDKDAVQAKGKEDEQKLQKKPKAGTLQKEGCDKEVKKKAIRRKEKTGFGPVQKKEAENATVAPPSVEKKLQDSKGRGEALPPALLQELNTKMNFDFSGVRIHTDAEAVAMAEELGALAFTHGQDIYFNQGQYAPTTTPGRQLLVHELTHVMQQSPE</sequence>
<feature type="region of interest" description="Disordered" evidence="1">
    <location>
        <begin position="1289"/>
        <end position="1405"/>
    </location>
</feature>
<evidence type="ECO:0000313" key="3">
    <source>
        <dbReference type="EMBL" id="KAA3438747.1"/>
    </source>
</evidence>
<gene>
    <name evidence="3" type="ORF">FOA19_16150</name>
</gene>
<feature type="compositionally biased region" description="Basic and acidic residues" evidence="1">
    <location>
        <begin position="1490"/>
        <end position="1530"/>
    </location>
</feature>